<evidence type="ECO:0000256" key="6">
    <source>
        <dbReference type="ARBA" id="ARBA00023002"/>
    </source>
</evidence>
<evidence type="ECO:0000256" key="3">
    <source>
        <dbReference type="ARBA" id="ARBA00010617"/>
    </source>
</evidence>
<dbReference type="EMBL" id="ML769478">
    <property type="protein sequence ID" value="KAE9398746.1"/>
    <property type="molecule type" value="Genomic_DNA"/>
</dbReference>
<gene>
    <name evidence="12" type="ORF">BT96DRAFT_1019971</name>
</gene>
<dbReference type="CDD" id="cd11065">
    <property type="entry name" value="CYP64-like"/>
    <property type="match status" value="1"/>
</dbReference>
<dbReference type="InterPro" id="IPR036396">
    <property type="entry name" value="Cyt_P450_sf"/>
</dbReference>
<sequence length="525" mass="60073">MNTTGYYDDLAANLQQAFNKHYFDALVVVIAATAFICYNLFTYVAKGLKLPPGPPRSLIFGNMYDIPVAEEWKTYTKWTKKFGDIVYLRVFGTKMLLLGSYQVAHELLDKRSAIYSDRPIIPPMMDLAGFSNSVTVMGNNADYRVRRRLFEQHFRYSFVHNHQPVQIRETHKLLRKYLKSPDTFLDDTKHTIGAIILDIVYGYRVTSDRDPWVETGERLGATFVKLIQPGVWAVNALPVLRYAPTWFPFTEWKVFALTCAAHLKNQVHGQFNMVKTAMREGTANPSMVLRYLEENENGADIPEKAIMEMASDAYGAGVETTLTLVHGFLLQMTKNRDVQRKAQEELDRVCPDRLPIFDDRKKLPYIEAIGMEVGRWHPGAPQGIPHRLEKDDSFEGKFLPKGSIIVPNIWAMCHDEEIYKYPDVFDPDRFMKGDSIDTSVRDPRQMIFGFGRRQCPGRPLAEAQFFYTMASVLKAFDILPPLDTEGREVVPPDVYRSGIVSLPLPFSCRIIPRSSEMAELVRQTE</sequence>
<keyword evidence="11" id="KW-0472">Membrane</keyword>
<evidence type="ECO:0000256" key="7">
    <source>
        <dbReference type="ARBA" id="ARBA00023004"/>
    </source>
</evidence>
<dbReference type="GO" id="GO:0005506">
    <property type="term" value="F:iron ion binding"/>
    <property type="evidence" value="ECO:0007669"/>
    <property type="project" value="InterPro"/>
</dbReference>
<keyword evidence="11" id="KW-0812">Transmembrane</keyword>
<dbReference type="AlphaFoldDB" id="A0A6A4HKW1"/>
<evidence type="ECO:0000256" key="1">
    <source>
        <dbReference type="ARBA" id="ARBA00001971"/>
    </source>
</evidence>
<dbReference type="OrthoDB" id="1103324at2759"/>
<proteinExistence type="inferred from homology"/>
<keyword evidence="7 9" id="KW-0408">Iron</keyword>
<evidence type="ECO:0000256" key="8">
    <source>
        <dbReference type="ARBA" id="ARBA00023033"/>
    </source>
</evidence>
<name>A0A6A4HKW1_9AGAR</name>
<evidence type="ECO:0000313" key="13">
    <source>
        <dbReference type="Proteomes" id="UP000799118"/>
    </source>
</evidence>
<keyword evidence="5 9" id="KW-0479">Metal-binding</keyword>
<dbReference type="PANTHER" id="PTHR46300">
    <property type="entry name" value="P450, PUTATIVE (EUROFUNG)-RELATED-RELATED"/>
    <property type="match status" value="1"/>
</dbReference>
<comment type="similarity">
    <text evidence="3 10">Belongs to the cytochrome P450 family.</text>
</comment>
<dbReference type="InterPro" id="IPR017972">
    <property type="entry name" value="Cyt_P450_CS"/>
</dbReference>
<dbReference type="GO" id="GO:0020037">
    <property type="term" value="F:heme binding"/>
    <property type="evidence" value="ECO:0007669"/>
    <property type="project" value="InterPro"/>
</dbReference>
<evidence type="ECO:0000256" key="9">
    <source>
        <dbReference type="PIRSR" id="PIRSR602401-1"/>
    </source>
</evidence>
<evidence type="ECO:0000256" key="5">
    <source>
        <dbReference type="ARBA" id="ARBA00022723"/>
    </source>
</evidence>
<evidence type="ECO:0000256" key="11">
    <source>
        <dbReference type="SAM" id="Phobius"/>
    </source>
</evidence>
<comment type="pathway">
    <text evidence="2">Secondary metabolite biosynthesis.</text>
</comment>
<accession>A0A6A4HKW1</accession>
<feature type="transmembrane region" description="Helical" evidence="11">
    <location>
        <begin position="22"/>
        <end position="41"/>
    </location>
</feature>
<protein>
    <submittedName>
        <fullName evidence="12">Cytochrome P450</fullName>
    </submittedName>
</protein>
<dbReference type="InterPro" id="IPR001128">
    <property type="entry name" value="Cyt_P450"/>
</dbReference>
<dbReference type="Proteomes" id="UP000799118">
    <property type="component" value="Unassembled WGS sequence"/>
</dbReference>
<evidence type="ECO:0000256" key="4">
    <source>
        <dbReference type="ARBA" id="ARBA00022617"/>
    </source>
</evidence>
<keyword evidence="4 9" id="KW-0349">Heme</keyword>
<dbReference type="Gene3D" id="1.10.630.10">
    <property type="entry name" value="Cytochrome P450"/>
    <property type="match status" value="1"/>
</dbReference>
<keyword evidence="6 10" id="KW-0560">Oxidoreductase</keyword>
<dbReference type="PROSITE" id="PS00086">
    <property type="entry name" value="CYTOCHROME_P450"/>
    <property type="match status" value="1"/>
</dbReference>
<feature type="binding site" description="axial binding residue" evidence="9">
    <location>
        <position position="455"/>
    </location>
    <ligand>
        <name>heme</name>
        <dbReference type="ChEBI" id="CHEBI:30413"/>
    </ligand>
    <ligandPart>
        <name>Fe</name>
        <dbReference type="ChEBI" id="CHEBI:18248"/>
    </ligandPart>
</feature>
<evidence type="ECO:0000256" key="10">
    <source>
        <dbReference type="RuleBase" id="RU000461"/>
    </source>
</evidence>
<dbReference type="PANTHER" id="PTHR46300:SF7">
    <property type="entry name" value="P450, PUTATIVE (EUROFUNG)-RELATED"/>
    <property type="match status" value="1"/>
</dbReference>
<keyword evidence="11" id="KW-1133">Transmembrane helix</keyword>
<dbReference type="GO" id="GO:0004497">
    <property type="term" value="F:monooxygenase activity"/>
    <property type="evidence" value="ECO:0007669"/>
    <property type="project" value="UniProtKB-KW"/>
</dbReference>
<dbReference type="InterPro" id="IPR050364">
    <property type="entry name" value="Cytochrome_P450_fung"/>
</dbReference>
<keyword evidence="8 10" id="KW-0503">Monooxygenase</keyword>
<reference evidence="12" key="1">
    <citation type="journal article" date="2019" name="Environ. Microbiol.">
        <title>Fungal ecological strategies reflected in gene transcription - a case study of two litter decomposers.</title>
        <authorList>
            <person name="Barbi F."/>
            <person name="Kohler A."/>
            <person name="Barry K."/>
            <person name="Baskaran P."/>
            <person name="Daum C."/>
            <person name="Fauchery L."/>
            <person name="Ihrmark K."/>
            <person name="Kuo A."/>
            <person name="LaButti K."/>
            <person name="Lipzen A."/>
            <person name="Morin E."/>
            <person name="Grigoriev I.V."/>
            <person name="Henrissat B."/>
            <person name="Lindahl B."/>
            <person name="Martin F."/>
        </authorList>
    </citation>
    <scope>NUCLEOTIDE SEQUENCE</scope>
    <source>
        <strain evidence="12">JB14</strain>
    </source>
</reference>
<dbReference type="InterPro" id="IPR002401">
    <property type="entry name" value="Cyt_P450_E_grp-I"/>
</dbReference>
<evidence type="ECO:0000256" key="2">
    <source>
        <dbReference type="ARBA" id="ARBA00005179"/>
    </source>
</evidence>
<dbReference type="SUPFAM" id="SSF48264">
    <property type="entry name" value="Cytochrome P450"/>
    <property type="match status" value="1"/>
</dbReference>
<comment type="cofactor">
    <cofactor evidence="1 9">
        <name>heme</name>
        <dbReference type="ChEBI" id="CHEBI:30413"/>
    </cofactor>
</comment>
<dbReference type="Pfam" id="PF00067">
    <property type="entry name" value="p450"/>
    <property type="match status" value="1"/>
</dbReference>
<dbReference type="GO" id="GO:0016705">
    <property type="term" value="F:oxidoreductase activity, acting on paired donors, with incorporation or reduction of molecular oxygen"/>
    <property type="evidence" value="ECO:0007669"/>
    <property type="project" value="InterPro"/>
</dbReference>
<dbReference type="PRINTS" id="PR00463">
    <property type="entry name" value="EP450I"/>
</dbReference>
<evidence type="ECO:0000313" key="12">
    <source>
        <dbReference type="EMBL" id="KAE9398746.1"/>
    </source>
</evidence>
<organism evidence="12 13">
    <name type="scientific">Gymnopus androsaceus JB14</name>
    <dbReference type="NCBI Taxonomy" id="1447944"/>
    <lineage>
        <taxon>Eukaryota</taxon>
        <taxon>Fungi</taxon>
        <taxon>Dikarya</taxon>
        <taxon>Basidiomycota</taxon>
        <taxon>Agaricomycotina</taxon>
        <taxon>Agaricomycetes</taxon>
        <taxon>Agaricomycetidae</taxon>
        <taxon>Agaricales</taxon>
        <taxon>Marasmiineae</taxon>
        <taxon>Omphalotaceae</taxon>
        <taxon>Gymnopus</taxon>
    </lineage>
</organism>
<keyword evidence="13" id="KW-1185">Reference proteome</keyword>